<evidence type="ECO:0000259" key="2">
    <source>
        <dbReference type="PROSITE" id="PS50887"/>
    </source>
</evidence>
<protein>
    <recommendedName>
        <fullName evidence="2">GGDEF domain-containing protein</fullName>
    </recommendedName>
</protein>
<feature type="transmembrane region" description="Helical" evidence="1">
    <location>
        <begin position="6"/>
        <end position="26"/>
    </location>
</feature>
<feature type="transmembrane region" description="Helical" evidence="1">
    <location>
        <begin position="122"/>
        <end position="141"/>
    </location>
</feature>
<name>A0ABQ1PEP2_9MICC</name>
<keyword evidence="1" id="KW-1133">Transmembrane helix</keyword>
<accession>A0ABQ1PEP2</accession>
<sequence>MLQLDTMTMMVVLAAVSFAKLLIFYLDSYRRTRTDVARWWCASVACFCAASVCYTIGQAEGVSWLMSVGSGVMAVAAGCMWIGARRMRGRPALVWPLFVVGALTTVVSLAGRSVGDTAPGQAAWLTAMGVAIAAAAVELRVRHSSQWRDVRSFAIMAALAAGYFLARAVGVLLLGPRDPLFLSLFGNGVSFLVAILLLVSATSSMTALNNAQRTAQLREQATLDGLTGLLNRTRFIEQAEALLRRSRDSNTVCSVVMADLDRFKAINDEFGHITGDAVLQAFGDACRMTVRTSDLVGRYGGEEFIMLLPSSTASEAVRVADRINVVLAETGPLRGTGRMATASFGIADTSGGCAGLTDLIARADRALYAAKDQGRNRTMIGDGQAA</sequence>
<keyword evidence="1" id="KW-0812">Transmembrane</keyword>
<keyword evidence="1" id="KW-0472">Membrane</keyword>
<proteinExistence type="predicted"/>
<dbReference type="PANTHER" id="PTHR45138:SF9">
    <property type="entry name" value="DIGUANYLATE CYCLASE DGCM-RELATED"/>
    <property type="match status" value="1"/>
</dbReference>
<dbReference type="InterPro" id="IPR029787">
    <property type="entry name" value="Nucleotide_cyclase"/>
</dbReference>
<feature type="transmembrane region" description="Helical" evidence="1">
    <location>
        <begin position="92"/>
        <end position="110"/>
    </location>
</feature>
<keyword evidence="4" id="KW-1185">Reference proteome</keyword>
<evidence type="ECO:0000256" key="1">
    <source>
        <dbReference type="SAM" id="Phobius"/>
    </source>
</evidence>
<dbReference type="SUPFAM" id="SSF55073">
    <property type="entry name" value="Nucleotide cyclase"/>
    <property type="match status" value="1"/>
</dbReference>
<organism evidence="3 4">
    <name type="scientific">Tersicoccus solisilvae</name>
    <dbReference type="NCBI Taxonomy" id="1882339"/>
    <lineage>
        <taxon>Bacteria</taxon>
        <taxon>Bacillati</taxon>
        <taxon>Actinomycetota</taxon>
        <taxon>Actinomycetes</taxon>
        <taxon>Micrococcales</taxon>
        <taxon>Micrococcaceae</taxon>
        <taxon>Tersicoccus</taxon>
    </lineage>
</organism>
<dbReference type="PANTHER" id="PTHR45138">
    <property type="entry name" value="REGULATORY COMPONENTS OF SENSORY TRANSDUCTION SYSTEM"/>
    <property type="match status" value="1"/>
</dbReference>
<dbReference type="InterPro" id="IPR043128">
    <property type="entry name" value="Rev_trsase/Diguanyl_cyclase"/>
</dbReference>
<feature type="transmembrane region" description="Helical" evidence="1">
    <location>
        <begin position="63"/>
        <end position="83"/>
    </location>
</feature>
<dbReference type="InterPro" id="IPR000160">
    <property type="entry name" value="GGDEF_dom"/>
</dbReference>
<feature type="domain" description="GGDEF" evidence="2">
    <location>
        <begin position="251"/>
        <end position="383"/>
    </location>
</feature>
<dbReference type="NCBIfam" id="TIGR00254">
    <property type="entry name" value="GGDEF"/>
    <property type="match status" value="1"/>
</dbReference>
<evidence type="ECO:0000313" key="4">
    <source>
        <dbReference type="Proteomes" id="UP000597761"/>
    </source>
</evidence>
<dbReference type="RefSeq" id="WP_188668596.1">
    <property type="nucleotide sequence ID" value="NZ_BMJI01000016.1"/>
</dbReference>
<dbReference type="CDD" id="cd01949">
    <property type="entry name" value="GGDEF"/>
    <property type="match status" value="1"/>
</dbReference>
<gene>
    <name evidence="3" type="ORF">GCM10011512_23340</name>
</gene>
<dbReference type="Proteomes" id="UP000597761">
    <property type="component" value="Unassembled WGS sequence"/>
</dbReference>
<dbReference type="InterPro" id="IPR050469">
    <property type="entry name" value="Diguanylate_Cyclase"/>
</dbReference>
<feature type="transmembrane region" description="Helical" evidence="1">
    <location>
        <begin position="38"/>
        <end position="57"/>
    </location>
</feature>
<evidence type="ECO:0000313" key="3">
    <source>
        <dbReference type="EMBL" id="GGC95640.1"/>
    </source>
</evidence>
<dbReference type="Gene3D" id="3.30.70.270">
    <property type="match status" value="1"/>
</dbReference>
<dbReference type="PROSITE" id="PS50887">
    <property type="entry name" value="GGDEF"/>
    <property type="match status" value="1"/>
</dbReference>
<comment type="caution">
    <text evidence="3">The sequence shown here is derived from an EMBL/GenBank/DDBJ whole genome shotgun (WGS) entry which is preliminary data.</text>
</comment>
<dbReference type="Pfam" id="PF00990">
    <property type="entry name" value="GGDEF"/>
    <property type="match status" value="1"/>
</dbReference>
<dbReference type="SMART" id="SM00267">
    <property type="entry name" value="GGDEF"/>
    <property type="match status" value="1"/>
</dbReference>
<dbReference type="EMBL" id="BMJI01000016">
    <property type="protein sequence ID" value="GGC95640.1"/>
    <property type="molecule type" value="Genomic_DNA"/>
</dbReference>
<feature type="transmembrane region" description="Helical" evidence="1">
    <location>
        <begin position="153"/>
        <end position="174"/>
    </location>
</feature>
<reference evidence="4" key="1">
    <citation type="journal article" date="2019" name="Int. J. Syst. Evol. Microbiol.">
        <title>The Global Catalogue of Microorganisms (GCM) 10K type strain sequencing project: providing services to taxonomists for standard genome sequencing and annotation.</title>
        <authorList>
            <consortium name="The Broad Institute Genomics Platform"/>
            <consortium name="The Broad Institute Genome Sequencing Center for Infectious Disease"/>
            <person name="Wu L."/>
            <person name="Ma J."/>
        </authorList>
    </citation>
    <scope>NUCLEOTIDE SEQUENCE [LARGE SCALE GENOMIC DNA]</scope>
    <source>
        <strain evidence="4">CGMCC 1.15480</strain>
    </source>
</reference>